<dbReference type="Gene3D" id="3.30.565.10">
    <property type="entry name" value="Histidine kinase-like ATPase, C-terminal domain"/>
    <property type="match status" value="1"/>
</dbReference>
<name>A0A9P8T1M9_9ASCO</name>
<sequence length="546" mass="62032">MNHVRIGSISDIIRSGLVIVDTLDVVRELLENSVDSGAANVQIDIDYDGDCLSVRVEDDGAGMSKGDLSLLGRRNWSSKQVETSSFGSRGESLHSIMGLCTRTEIISKQNHTAWKLHFVGDTSRGDLNETQFDVSSGTIVNVVDVFGRVPVRKRHFKAEWRDMTTKLGSMTFIVLACRPNVAVTLKRNGKLVSKGCNSGGTKGVADLMQLLLGLPGPFFTVQDEMDNIVVEGVITKTLTQGYQFLVMNGRVLENRELLSWVNKQFGKDRSASFIFFITTSVEESDLLQSPRKRCYRPVQFDKIRTVIGRLVKQWTNRESSKRQSLGPRRWIGASRFFTNVSSISLTKESLIRCRPICQVENKFILARVDSVLVALDQHACDERVIVERLYKQWTTSMSVCVCDVVFVVNRLELALFEKFGAELFQWGIKIEIQEQRITIRQISQLVGEKPDQYVQQGVIRFLEDLDLKRKRGVADSDTWWTSLAQMPDFYQETIKQRACREAIRFGKSLTNQEQQQLLNDLVRCKDPMHCAHGRPTCVPLIRWHDK</sequence>
<evidence type="ECO:0000313" key="3">
    <source>
        <dbReference type="EMBL" id="KAH3662105.1"/>
    </source>
</evidence>
<dbReference type="Pfam" id="PF08676">
    <property type="entry name" value="MutL_C"/>
    <property type="match status" value="1"/>
</dbReference>
<dbReference type="Proteomes" id="UP000769157">
    <property type="component" value="Unassembled WGS sequence"/>
</dbReference>
<dbReference type="InterPro" id="IPR038973">
    <property type="entry name" value="MutL/Mlh/Pms-like"/>
</dbReference>
<comment type="similarity">
    <text evidence="1">Belongs to the DNA mismatch repair MutL/HexB family.</text>
</comment>
<feature type="domain" description="MutL C-terminal dimerisation" evidence="2">
    <location>
        <begin position="355"/>
        <end position="509"/>
    </location>
</feature>
<dbReference type="SUPFAM" id="SSF118116">
    <property type="entry name" value="DNA mismatch repair protein MutL"/>
    <property type="match status" value="1"/>
</dbReference>
<accession>A0A9P8T1M9</accession>
<dbReference type="GO" id="GO:0016887">
    <property type="term" value="F:ATP hydrolysis activity"/>
    <property type="evidence" value="ECO:0007669"/>
    <property type="project" value="InterPro"/>
</dbReference>
<dbReference type="Gene3D" id="3.30.1370.100">
    <property type="entry name" value="MutL, C-terminal domain, regulatory subdomain"/>
    <property type="match status" value="1"/>
</dbReference>
<reference evidence="3" key="1">
    <citation type="journal article" date="2021" name="Open Biol.">
        <title>Shared evolutionary footprints suggest mitochondrial oxidative damage underlies multiple complex I losses in fungi.</title>
        <authorList>
            <person name="Schikora-Tamarit M.A."/>
            <person name="Marcet-Houben M."/>
            <person name="Nosek J."/>
            <person name="Gabaldon T."/>
        </authorList>
    </citation>
    <scope>NUCLEOTIDE SEQUENCE</scope>
    <source>
        <strain evidence="3">CBS6075</strain>
    </source>
</reference>
<dbReference type="Pfam" id="PF13589">
    <property type="entry name" value="HATPase_c_3"/>
    <property type="match status" value="1"/>
</dbReference>
<dbReference type="Gene3D" id="3.30.1540.20">
    <property type="entry name" value="MutL, C-terminal domain, dimerisation subdomain"/>
    <property type="match status" value="1"/>
</dbReference>
<evidence type="ECO:0000259" key="2">
    <source>
        <dbReference type="SMART" id="SM00853"/>
    </source>
</evidence>
<reference evidence="3" key="2">
    <citation type="submission" date="2021-01" db="EMBL/GenBank/DDBJ databases">
        <authorList>
            <person name="Schikora-Tamarit M.A."/>
        </authorList>
    </citation>
    <scope>NUCLEOTIDE SEQUENCE</scope>
    <source>
        <strain evidence="3">CBS6075</strain>
    </source>
</reference>
<comment type="caution">
    <text evidence="3">The sequence shown here is derived from an EMBL/GenBank/DDBJ whole genome shotgun (WGS) entry which is preliminary data.</text>
</comment>
<keyword evidence="4" id="KW-1185">Reference proteome</keyword>
<dbReference type="SMART" id="SM00853">
    <property type="entry name" value="MutL_C"/>
    <property type="match status" value="1"/>
</dbReference>
<protein>
    <recommendedName>
        <fullName evidence="2">MutL C-terminal dimerisation domain-containing protein</fullName>
    </recommendedName>
</protein>
<dbReference type="InterPro" id="IPR014790">
    <property type="entry name" value="MutL_C"/>
</dbReference>
<dbReference type="GO" id="GO:0032300">
    <property type="term" value="C:mismatch repair complex"/>
    <property type="evidence" value="ECO:0007669"/>
    <property type="project" value="InterPro"/>
</dbReference>
<dbReference type="AlphaFoldDB" id="A0A9P8T1M9"/>
<dbReference type="GO" id="GO:0140664">
    <property type="term" value="F:ATP-dependent DNA damage sensor activity"/>
    <property type="evidence" value="ECO:0007669"/>
    <property type="project" value="InterPro"/>
</dbReference>
<dbReference type="InterPro" id="IPR037198">
    <property type="entry name" value="MutL_C_sf"/>
</dbReference>
<dbReference type="InterPro" id="IPR042120">
    <property type="entry name" value="MutL_C_dimsub"/>
</dbReference>
<evidence type="ECO:0000313" key="4">
    <source>
        <dbReference type="Proteomes" id="UP000769157"/>
    </source>
</evidence>
<dbReference type="SUPFAM" id="SSF55874">
    <property type="entry name" value="ATPase domain of HSP90 chaperone/DNA topoisomerase II/histidine kinase"/>
    <property type="match status" value="1"/>
</dbReference>
<dbReference type="GeneID" id="70238250"/>
<dbReference type="PANTHER" id="PTHR10073:SF47">
    <property type="entry name" value="DNA MISMATCH REPAIR PROTEIN MLH3"/>
    <property type="match status" value="1"/>
</dbReference>
<organism evidence="3 4">
    <name type="scientific">Ogataea philodendri</name>
    <dbReference type="NCBI Taxonomy" id="1378263"/>
    <lineage>
        <taxon>Eukaryota</taxon>
        <taxon>Fungi</taxon>
        <taxon>Dikarya</taxon>
        <taxon>Ascomycota</taxon>
        <taxon>Saccharomycotina</taxon>
        <taxon>Pichiomycetes</taxon>
        <taxon>Pichiales</taxon>
        <taxon>Pichiaceae</taxon>
        <taxon>Ogataea</taxon>
    </lineage>
</organism>
<dbReference type="RefSeq" id="XP_046059209.1">
    <property type="nucleotide sequence ID" value="XM_046207557.1"/>
</dbReference>
<dbReference type="GO" id="GO:0005524">
    <property type="term" value="F:ATP binding"/>
    <property type="evidence" value="ECO:0007669"/>
    <property type="project" value="InterPro"/>
</dbReference>
<dbReference type="EMBL" id="JAEUBE010000414">
    <property type="protein sequence ID" value="KAH3662105.1"/>
    <property type="molecule type" value="Genomic_DNA"/>
</dbReference>
<proteinExistence type="inferred from homology"/>
<dbReference type="InterPro" id="IPR042121">
    <property type="entry name" value="MutL_C_regsub"/>
</dbReference>
<gene>
    <name evidence="3" type="ORF">OGAPHI_006286</name>
</gene>
<dbReference type="InterPro" id="IPR036890">
    <property type="entry name" value="HATPase_C_sf"/>
</dbReference>
<dbReference type="OrthoDB" id="429932at2759"/>
<dbReference type="GO" id="GO:0006298">
    <property type="term" value="P:mismatch repair"/>
    <property type="evidence" value="ECO:0007669"/>
    <property type="project" value="InterPro"/>
</dbReference>
<dbReference type="PANTHER" id="PTHR10073">
    <property type="entry name" value="DNA MISMATCH REPAIR PROTEIN MLH, PMS, MUTL"/>
    <property type="match status" value="1"/>
</dbReference>
<evidence type="ECO:0000256" key="1">
    <source>
        <dbReference type="ARBA" id="ARBA00006082"/>
    </source>
</evidence>